<feature type="modified residue" description="Phosphohistidine; by autocatalysis" evidence="7">
    <location>
        <position position="227"/>
    </location>
</feature>
<dbReference type="PANTHER" id="PTHR11098">
    <property type="entry name" value="NICOTINATE PHOSPHORIBOSYLTRANSFERASE"/>
    <property type="match status" value="1"/>
</dbReference>
<evidence type="ECO:0000313" key="12">
    <source>
        <dbReference type="Proteomes" id="UP000474024"/>
    </source>
</evidence>
<evidence type="ECO:0000256" key="6">
    <source>
        <dbReference type="ARBA" id="ARBA00022642"/>
    </source>
</evidence>
<dbReference type="SUPFAM" id="SSF54675">
    <property type="entry name" value="Nicotinate/Quinolinate PRTase N-terminal domain-like"/>
    <property type="match status" value="1"/>
</dbReference>
<keyword evidence="12" id="KW-1185">Reference proteome</keyword>
<dbReference type="PANTHER" id="PTHR11098:SF1">
    <property type="entry name" value="NICOTINATE PHOSPHORIBOSYLTRANSFERASE"/>
    <property type="match status" value="1"/>
</dbReference>
<sequence>MKLEQIINSLLEQDMYKFSMGEAIYHQFTDYKTTWSFKCRNTDVHFTEEMVDEIREQIRAYCNLRFTDEELEYLNAVQWIKGSYVDFLRLWQPRFDDFEITTDGPCGLAIETKGTWLNTSMYEIPTLAIVNEVYFRMAYDYKQLFESFKQRLDQKVTALTTGADGVSYTIGAFSEFGLRRRLSAEAQELAVKVLSEQDYHGKSTFVGTSNVYLAKKYNLSPVGTMAHEWIMCVGQGNHKHNPAYSNWYAMDAWVKEYGIMNGIALTDAITTDCFLKDFQLTYATLFSGVRHDSGDPFVWGEKMIEHYKKLGIDPASKTLLFSDSLDFERADQLYAHFSNKAKVAFGIGTYISNDTDVPALNIVMKTTACNGMDVAKISDTPGKGMCKNPDYVEYLKRCIDWRMKHDR</sequence>
<dbReference type="EC" id="6.3.4.21" evidence="3 7"/>
<evidence type="ECO:0000256" key="4">
    <source>
        <dbReference type="ARBA" id="ARBA00022553"/>
    </source>
</evidence>
<dbReference type="Gene3D" id="3.20.140.10">
    <property type="entry name" value="nicotinate phosphoribosyltransferase"/>
    <property type="match status" value="1"/>
</dbReference>
<dbReference type="NCBIfam" id="NF003704">
    <property type="entry name" value="PRK05321.1"/>
    <property type="match status" value="1"/>
</dbReference>
<dbReference type="InterPro" id="IPR041525">
    <property type="entry name" value="N/Namide_PRibTrfase"/>
</dbReference>
<dbReference type="InterPro" id="IPR007229">
    <property type="entry name" value="Nic_PRibTrfase-Fam"/>
</dbReference>
<evidence type="ECO:0000259" key="9">
    <source>
        <dbReference type="Pfam" id="PF04095"/>
    </source>
</evidence>
<evidence type="ECO:0000256" key="5">
    <source>
        <dbReference type="ARBA" id="ARBA00022598"/>
    </source>
</evidence>
<comment type="caution">
    <text evidence="11">The sequence shown here is derived from an EMBL/GenBank/DDBJ whole genome shotgun (WGS) entry which is preliminary data.</text>
</comment>
<dbReference type="Proteomes" id="UP000474024">
    <property type="component" value="Unassembled WGS sequence"/>
</dbReference>
<dbReference type="AlphaFoldDB" id="A0A6L5YRE3"/>
<comment type="pathway">
    <text evidence="1 7 8">Cofactor biosynthesis; NAD(+) biosynthesis; nicotinate D-ribonucleotide from nicotinate: step 1/1.</text>
</comment>
<protein>
    <recommendedName>
        <fullName evidence="3 7">Nicotinate phosphoribosyltransferase</fullName>
        <shortName evidence="7">NAPRTase</shortName>
        <ecNumber evidence="3 7">6.3.4.21</ecNumber>
    </recommendedName>
</protein>
<dbReference type="InterPro" id="IPR006406">
    <property type="entry name" value="Nic_PRibTrfase"/>
</dbReference>
<gene>
    <name evidence="7 11" type="primary">pncB</name>
    <name evidence="11" type="ORF">FYJ75_04480</name>
</gene>
<evidence type="ECO:0000256" key="7">
    <source>
        <dbReference type="HAMAP-Rule" id="MF_00570"/>
    </source>
</evidence>
<feature type="domain" description="Nicotinate phosphoribosyltransferase N-terminal" evidence="10">
    <location>
        <begin position="11"/>
        <end position="131"/>
    </location>
</feature>
<keyword evidence="11" id="KW-0808">Transferase</keyword>
<comment type="similarity">
    <text evidence="2 7 8">Belongs to the NAPRTase family.</text>
</comment>
<dbReference type="GO" id="GO:0034355">
    <property type="term" value="P:NAD+ biosynthetic process via the salvage pathway"/>
    <property type="evidence" value="ECO:0007669"/>
    <property type="project" value="TreeGrafter"/>
</dbReference>
<dbReference type="SUPFAM" id="SSF51690">
    <property type="entry name" value="Nicotinate/Quinolinate PRTase C-terminal domain-like"/>
    <property type="match status" value="1"/>
</dbReference>
<dbReference type="GO" id="GO:0004516">
    <property type="term" value="F:nicotinate phosphoribosyltransferase activity"/>
    <property type="evidence" value="ECO:0007669"/>
    <property type="project" value="UniProtKB-UniRule"/>
</dbReference>
<dbReference type="HAMAP" id="MF_00570">
    <property type="entry name" value="NAPRTase"/>
    <property type="match status" value="1"/>
</dbReference>
<reference evidence="11 12" key="1">
    <citation type="submission" date="2019-08" db="EMBL/GenBank/DDBJ databases">
        <title>In-depth cultivation of the pig gut microbiome towards novel bacterial diversity and tailored functional studies.</title>
        <authorList>
            <person name="Wylensek D."/>
            <person name="Hitch T.C.A."/>
            <person name="Clavel T."/>
        </authorList>
    </citation>
    <scope>NUCLEOTIDE SEQUENCE [LARGE SCALE GENOMIC DNA]</scope>
    <source>
        <strain evidence="11 12">MUC/MUC-530-WT-4D</strain>
    </source>
</reference>
<keyword evidence="11" id="KW-0328">Glycosyltransferase</keyword>
<accession>A0A6L5YRE3</accession>
<proteinExistence type="inferred from homology"/>
<dbReference type="InterPro" id="IPR040727">
    <property type="entry name" value="NAPRTase_N"/>
</dbReference>
<name>A0A6L5YRE3_9FIRM</name>
<dbReference type="RefSeq" id="WP_154429258.1">
    <property type="nucleotide sequence ID" value="NZ_VUNI01000005.1"/>
</dbReference>
<evidence type="ECO:0000256" key="8">
    <source>
        <dbReference type="RuleBase" id="RU003838"/>
    </source>
</evidence>
<dbReference type="InterPro" id="IPR036068">
    <property type="entry name" value="Nicotinate_pribotase-like_C"/>
</dbReference>
<dbReference type="Pfam" id="PF04095">
    <property type="entry name" value="NAPRTase"/>
    <property type="match status" value="1"/>
</dbReference>
<evidence type="ECO:0000256" key="3">
    <source>
        <dbReference type="ARBA" id="ARBA00013236"/>
    </source>
</evidence>
<dbReference type="GO" id="GO:0005829">
    <property type="term" value="C:cytosol"/>
    <property type="evidence" value="ECO:0007669"/>
    <property type="project" value="TreeGrafter"/>
</dbReference>
<dbReference type="GO" id="GO:0016757">
    <property type="term" value="F:glycosyltransferase activity"/>
    <property type="evidence" value="ECO:0007669"/>
    <property type="project" value="UniProtKB-KW"/>
</dbReference>
<dbReference type="NCBIfam" id="TIGR01514">
    <property type="entry name" value="NAPRTase"/>
    <property type="match status" value="1"/>
</dbReference>
<dbReference type="UniPathway" id="UPA00253">
    <property type="reaction ID" value="UER00457"/>
</dbReference>
<dbReference type="Pfam" id="PF17767">
    <property type="entry name" value="NAPRTase_N"/>
    <property type="match status" value="1"/>
</dbReference>
<keyword evidence="6 7" id="KW-0662">Pyridine nucleotide biosynthesis</keyword>
<evidence type="ECO:0000313" key="11">
    <source>
        <dbReference type="EMBL" id="MST74291.1"/>
    </source>
</evidence>
<comment type="function">
    <text evidence="7 8">Catalyzes the synthesis of beta-nicotinate D-ribonucleotide from nicotinate and 5-phospho-D-ribose 1-phosphate at the expense of ATP.</text>
</comment>
<comment type="catalytic activity">
    <reaction evidence="7 8">
        <text>5-phospho-alpha-D-ribose 1-diphosphate + nicotinate + ATP + H2O = nicotinate beta-D-ribonucleotide + ADP + phosphate + diphosphate</text>
        <dbReference type="Rhea" id="RHEA:36163"/>
        <dbReference type="ChEBI" id="CHEBI:15377"/>
        <dbReference type="ChEBI" id="CHEBI:30616"/>
        <dbReference type="ChEBI" id="CHEBI:32544"/>
        <dbReference type="ChEBI" id="CHEBI:33019"/>
        <dbReference type="ChEBI" id="CHEBI:43474"/>
        <dbReference type="ChEBI" id="CHEBI:57502"/>
        <dbReference type="ChEBI" id="CHEBI:58017"/>
        <dbReference type="ChEBI" id="CHEBI:456216"/>
        <dbReference type="EC" id="6.3.4.21"/>
    </reaction>
</comment>
<evidence type="ECO:0000256" key="2">
    <source>
        <dbReference type="ARBA" id="ARBA00010897"/>
    </source>
</evidence>
<keyword evidence="5 7" id="KW-0436">Ligase</keyword>
<dbReference type="EMBL" id="VUNI01000005">
    <property type="protein sequence ID" value="MST74291.1"/>
    <property type="molecule type" value="Genomic_DNA"/>
</dbReference>
<comment type="PTM">
    <text evidence="7 8">Transiently phosphorylated on a His residue during the reaction cycle. Phosphorylation strongly increases the affinity for substrates and increases the rate of nicotinate D-ribonucleotide production. Dephosphorylation regenerates the low-affinity form of the enzyme, leading to product release.</text>
</comment>
<feature type="domain" description="Nicotinate/nicotinamide phosphoribosyltransferase" evidence="9">
    <location>
        <begin position="173"/>
        <end position="397"/>
    </location>
</feature>
<evidence type="ECO:0000256" key="1">
    <source>
        <dbReference type="ARBA" id="ARBA00004952"/>
    </source>
</evidence>
<organism evidence="11 12">
    <name type="scientific">Roseburia porci</name>
    <dbReference type="NCBI Taxonomy" id="2605790"/>
    <lineage>
        <taxon>Bacteria</taxon>
        <taxon>Bacillati</taxon>
        <taxon>Bacillota</taxon>
        <taxon>Clostridia</taxon>
        <taxon>Lachnospirales</taxon>
        <taxon>Lachnospiraceae</taxon>
        <taxon>Roseburia</taxon>
    </lineage>
</organism>
<dbReference type="PIRSF" id="PIRSF000484">
    <property type="entry name" value="NAPRT"/>
    <property type="match status" value="1"/>
</dbReference>
<keyword evidence="4 7" id="KW-0597">Phosphoprotein</keyword>
<evidence type="ECO:0000259" key="10">
    <source>
        <dbReference type="Pfam" id="PF17767"/>
    </source>
</evidence>